<comment type="caution">
    <text evidence="2">The sequence shown here is derived from an EMBL/GenBank/DDBJ whole genome shotgun (WGS) entry which is preliminary data.</text>
</comment>
<evidence type="ECO:0000313" key="2">
    <source>
        <dbReference type="EMBL" id="MCL7048693.1"/>
    </source>
</evidence>
<feature type="domain" description="DUF3444" evidence="1">
    <location>
        <begin position="263"/>
        <end position="470"/>
    </location>
</feature>
<organism evidence="2 3">
    <name type="scientific">Papaver nudicaule</name>
    <name type="common">Iceland poppy</name>
    <dbReference type="NCBI Taxonomy" id="74823"/>
    <lineage>
        <taxon>Eukaryota</taxon>
        <taxon>Viridiplantae</taxon>
        <taxon>Streptophyta</taxon>
        <taxon>Embryophyta</taxon>
        <taxon>Tracheophyta</taxon>
        <taxon>Spermatophyta</taxon>
        <taxon>Magnoliopsida</taxon>
        <taxon>Ranunculales</taxon>
        <taxon>Papaveraceae</taxon>
        <taxon>Papaveroideae</taxon>
        <taxon>Papaver</taxon>
    </lineage>
</organism>
<dbReference type="PANTHER" id="PTHR47374:SF6">
    <property type="entry name" value="ENDOSOME ANTIGEN-LIKE PROTEIN, PUTATIVE (DUF3444)-RELATED"/>
    <property type="match status" value="1"/>
</dbReference>
<dbReference type="EMBL" id="JAJJMA010307458">
    <property type="protein sequence ID" value="MCL7048693.1"/>
    <property type="molecule type" value="Genomic_DNA"/>
</dbReference>
<dbReference type="AlphaFoldDB" id="A0AA41VWG3"/>
<keyword evidence="3" id="KW-1185">Reference proteome</keyword>
<protein>
    <recommendedName>
        <fullName evidence="1">DUF3444 domain-containing protein</fullName>
    </recommendedName>
</protein>
<dbReference type="PANTHER" id="PTHR47374">
    <property type="entry name" value="ENDOSOME ANTIGEN-LIKE PROTEIN, PUTATIVE (DUF3444)-RELATED"/>
    <property type="match status" value="1"/>
</dbReference>
<evidence type="ECO:0000259" key="1">
    <source>
        <dbReference type="Pfam" id="PF11926"/>
    </source>
</evidence>
<gene>
    <name evidence="2" type="ORF">MKW94_012280</name>
</gene>
<feature type="domain" description="DUF3444" evidence="1">
    <location>
        <begin position="3"/>
        <end position="116"/>
    </location>
</feature>
<accession>A0AA41VWG3</accession>
<dbReference type="Pfam" id="PF11926">
    <property type="entry name" value="DUF3444"/>
    <property type="match status" value="2"/>
</dbReference>
<name>A0AA41VWG3_PAPNU</name>
<proteinExistence type="predicted"/>
<dbReference type="InterPro" id="IPR024593">
    <property type="entry name" value="DUF3444"/>
</dbReference>
<reference evidence="2" key="1">
    <citation type="submission" date="2022-03" db="EMBL/GenBank/DDBJ databases">
        <title>A functionally conserved STORR gene fusion in Papaver species that diverged 16.8 million years ago.</title>
        <authorList>
            <person name="Catania T."/>
        </authorList>
    </citation>
    <scope>NUCLEOTIDE SEQUENCE</scope>
    <source>
        <strain evidence="2">S-191538</strain>
    </source>
</reference>
<dbReference type="Proteomes" id="UP001177140">
    <property type="component" value="Unassembled WGS sequence"/>
</dbReference>
<evidence type="ECO:0000313" key="3">
    <source>
        <dbReference type="Proteomes" id="UP001177140"/>
    </source>
</evidence>
<sequence>MQQFHDTAYFSHLSNGTVTRMENKFAIFPRKGEVWAIYRNFSSEWSFSDLQTCEYHIGEVVQVYNIYKVLVLEKVSDYETVFKAQIKAGHESLLEIPCSELIRFSHQIPAFRLTDEKQGMLRGCWELDPKAVPICLFSSVGSTIIQETSFADQAGAKELGFGVGTNSGKKRAVIGRRKLIGGNSSTRLAEVYEEKQPEETSGQPLSKRKATTISVEQKSCGVPTFDSGNTAAHTKKMRIDGVNTIPVSVDEKIPSSASPLKMFEKTKTEFCNFDNERSCEKFKPGQVWALYCKLDEMPKNYAQIQSVESYPLFNFKLAVKWLESCDPPKGVIPWVDKGMPVCCGTFKVASDVGVIFNDSIYFSHQLNGVVACKNLYSIYPGVGEVWALYSEFCPDLTCSNLKNCDYCMVEVLEVFDLRWIIVSVLQRVTSFKTLFSAKEKEGLDFIPLAIPWVELYRFSHQVPAFRLTEARFGKLRGCWELDPRSMPVCLYSTN</sequence>